<feature type="domain" description="Protein CotJB" evidence="1">
    <location>
        <begin position="5"/>
        <end position="81"/>
    </location>
</feature>
<evidence type="ECO:0000259" key="1">
    <source>
        <dbReference type="Pfam" id="PF12652"/>
    </source>
</evidence>
<comment type="caution">
    <text evidence="2">The sequence shown here is derived from an EMBL/GenBank/DDBJ whole genome shotgun (WGS) entry which is preliminary data.</text>
</comment>
<evidence type="ECO:0000313" key="2">
    <source>
        <dbReference type="EMBL" id="HIS32284.1"/>
    </source>
</evidence>
<name>A0A9D1JLE2_9FIRM</name>
<keyword evidence="2" id="KW-0167">Capsid protein</keyword>
<evidence type="ECO:0000313" key="3">
    <source>
        <dbReference type="Proteomes" id="UP000823935"/>
    </source>
</evidence>
<dbReference type="Proteomes" id="UP000823935">
    <property type="component" value="Unassembled WGS sequence"/>
</dbReference>
<accession>A0A9D1JLE2</accession>
<protein>
    <submittedName>
        <fullName evidence="2">Spore coat protein CotJB</fullName>
    </submittedName>
</protein>
<dbReference type="EMBL" id="DVIQ01000073">
    <property type="protein sequence ID" value="HIS32284.1"/>
    <property type="molecule type" value="Genomic_DNA"/>
</dbReference>
<reference evidence="2" key="1">
    <citation type="submission" date="2020-10" db="EMBL/GenBank/DDBJ databases">
        <authorList>
            <person name="Gilroy R."/>
        </authorList>
    </citation>
    <scope>NUCLEOTIDE SEQUENCE</scope>
    <source>
        <strain evidence="2">CHK190-19873</strain>
    </source>
</reference>
<reference evidence="2" key="2">
    <citation type="journal article" date="2021" name="PeerJ">
        <title>Extensive microbial diversity within the chicken gut microbiome revealed by metagenomics and culture.</title>
        <authorList>
            <person name="Gilroy R."/>
            <person name="Ravi A."/>
            <person name="Getino M."/>
            <person name="Pursley I."/>
            <person name="Horton D.L."/>
            <person name="Alikhan N.F."/>
            <person name="Baker D."/>
            <person name="Gharbi K."/>
            <person name="Hall N."/>
            <person name="Watson M."/>
            <person name="Adriaenssens E.M."/>
            <person name="Foster-Nyarko E."/>
            <person name="Jarju S."/>
            <person name="Secka A."/>
            <person name="Antonio M."/>
            <person name="Oren A."/>
            <person name="Chaudhuri R.R."/>
            <person name="La Ragione R."/>
            <person name="Hildebrand F."/>
            <person name="Pallen M.J."/>
        </authorList>
    </citation>
    <scope>NUCLEOTIDE SEQUENCE</scope>
    <source>
        <strain evidence="2">CHK190-19873</strain>
    </source>
</reference>
<sequence>MNKAQLLDYLDQVSFAVDDILLYLDTHPCDREAMKYFREQSENRNLALKEYAKRFGPLTIDTAVLCEEENWEWISQPWPWEGGCN</sequence>
<keyword evidence="2" id="KW-0946">Virion</keyword>
<dbReference type="InterPro" id="IPR024207">
    <property type="entry name" value="CotJB_dom"/>
</dbReference>
<dbReference type="Pfam" id="PF12652">
    <property type="entry name" value="CotJB"/>
    <property type="match status" value="1"/>
</dbReference>
<proteinExistence type="predicted"/>
<organism evidence="2 3">
    <name type="scientific">Candidatus Limivivens intestinipullorum</name>
    <dbReference type="NCBI Taxonomy" id="2840858"/>
    <lineage>
        <taxon>Bacteria</taxon>
        <taxon>Bacillati</taxon>
        <taxon>Bacillota</taxon>
        <taxon>Clostridia</taxon>
        <taxon>Lachnospirales</taxon>
        <taxon>Lachnospiraceae</taxon>
        <taxon>Lachnospiraceae incertae sedis</taxon>
        <taxon>Candidatus Limivivens</taxon>
    </lineage>
</organism>
<dbReference type="AlphaFoldDB" id="A0A9D1JLE2"/>
<gene>
    <name evidence="2" type="ORF">IAB44_12190</name>
</gene>